<dbReference type="AlphaFoldDB" id="A0A3B0TEY5"/>
<protein>
    <recommendedName>
        <fullName evidence="2">HTH cro/C1-type domain-containing protein</fullName>
    </recommendedName>
</protein>
<reference evidence="1" key="1">
    <citation type="submission" date="2018-06" db="EMBL/GenBank/DDBJ databases">
        <authorList>
            <person name="Zhirakovskaya E."/>
        </authorList>
    </citation>
    <scope>NUCLEOTIDE SEQUENCE</scope>
</reference>
<evidence type="ECO:0008006" key="2">
    <source>
        <dbReference type="Google" id="ProtNLM"/>
    </source>
</evidence>
<sequence>MTQTNDHTPAPDEDDPTGAYKTLLRQVIANRPSGVRNRLAQALGKNKSFISQITNPAYDTPIPAAHLEAIFEIVHFSTDERTRFDNLYARAHPRHGRAATAGTQMRRHTVLLPDLGTRARNREIDDLVDDFMGQLAKILTRSTPRKKAGKP</sequence>
<accession>A0A3B0TEY5</accession>
<dbReference type="EMBL" id="UOEM01000101">
    <property type="protein sequence ID" value="VAW17115.1"/>
    <property type="molecule type" value="Genomic_DNA"/>
</dbReference>
<gene>
    <name evidence="1" type="ORF">MNBD_ALPHA09-1585</name>
</gene>
<name>A0A3B0TEY5_9ZZZZ</name>
<proteinExistence type="predicted"/>
<organism evidence="1">
    <name type="scientific">hydrothermal vent metagenome</name>
    <dbReference type="NCBI Taxonomy" id="652676"/>
    <lineage>
        <taxon>unclassified sequences</taxon>
        <taxon>metagenomes</taxon>
        <taxon>ecological metagenomes</taxon>
    </lineage>
</organism>
<evidence type="ECO:0000313" key="1">
    <source>
        <dbReference type="EMBL" id="VAW17115.1"/>
    </source>
</evidence>